<keyword evidence="3" id="KW-1185">Reference proteome</keyword>
<gene>
    <name evidence="2" type="ORF">LECACI_7A004343</name>
</gene>
<evidence type="ECO:0000256" key="1">
    <source>
        <dbReference type="SAM" id="MobiDB-lite"/>
    </source>
</evidence>
<feature type="compositionally biased region" description="Acidic residues" evidence="1">
    <location>
        <begin position="343"/>
        <end position="353"/>
    </location>
</feature>
<organism evidence="2 3">
    <name type="scientific">Lecanosticta acicola</name>
    <dbReference type="NCBI Taxonomy" id="111012"/>
    <lineage>
        <taxon>Eukaryota</taxon>
        <taxon>Fungi</taxon>
        <taxon>Dikarya</taxon>
        <taxon>Ascomycota</taxon>
        <taxon>Pezizomycotina</taxon>
        <taxon>Dothideomycetes</taxon>
        <taxon>Dothideomycetidae</taxon>
        <taxon>Mycosphaerellales</taxon>
        <taxon>Mycosphaerellaceae</taxon>
        <taxon>Lecanosticta</taxon>
    </lineage>
</organism>
<accession>A0AAI9EAQ0</accession>
<evidence type="ECO:0000313" key="3">
    <source>
        <dbReference type="Proteomes" id="UP001296104"/>
    </source>
</evidence>
<name>A0AAI9EAQ0_9PEZI</name>
<sequence length="445" mass="49760">MAWLGLLGKRRRGADDEGEGDGCLPPNLRAQKHLNSSRQDPELMARVNHDTRYASGGGNILQLPNCVLRHIFHEVLVLNRDIKVTTDGMDLSSSVVDENGRQILKPKHEIALLRTCQQIRQLAVPIFYFANSFTLHITDFNAAAIQNWWSRTRSFHADAERLPLNIIAVPETFECEDWIGWFQTATEIHETLTEAYPSKDERELWMGLKRAAAFDVSPILPGFIHFELSNAVPHWDNLKEWIRLWHSGLLPGYSGSFLPPSLTDKHLRAVYHVFNTLEGQKDEPWPTIEKLLPGIRDYLKDNDDRWEVVDGSPPDQSGGNDERRVAPGCARPIVEGSPRSEAADEEMGDDNAGDEFGHHNAAEALPSPRDADADDDDDDSLPDAVSARAPPQSMEYPVAGSSLTKGRAHVPQARRHHVKGQSRHGPPVSSRRTPIALGDSDEDFE</sequence>
<evidence type="ECO:0000313" key="2">
    <source>
        <dbReference type="EMBL" id="CAK4007601.1"/>
    </source>
</evidence>
<feature type="region of interest" description="Disordered" evidence="1">
    <location>
        <begin position="305"/>
        <end position="445"/>
    </location>
</feature>
<reference evidence="2" key="1">
    <citation type="submission" date="2023-11" db="EMBL/GenBank/DDBJ databases">
        <authorList>
            <person name="Alioto T."/>
            <person name="Alioto T."/>
            <person name="Gomez Garrido J."/>
        </authorList>
    </citation>
    <scope>NUCLEOTIDE SEQUENCE</scope>
</reference>
<proteinExistence type="predicted"/>
<protein>
    <submittedName>
        <fullName evidence="2">Uncharacterized protein</fullName>
    </submittedName>
</protein>
<feature type="region of interest" description="Disordered" evidence="1">
    <location>
        <begin position="12"/>
        <end position="42"/>
    </location>
</feature>
<dbReference type="EMBL" id="CAVMBE010000023">
    <property type="protein sequence ID" value="CAK4007601.1"/>
    <property type="molecule type" value="Genomic_DNA"/>
</dbReference>
<feature type="compositionally biased region" description="Acidic residues" evidence="1">
    <location>
        <begin position="372"/>
        <end position="381"/>
    </location>
</feature>
<comment type="caution">
    <text evidence="2">The sequence shown here is derived from an EMBL/GenBank/DDBJ whole genome shotgun (WGS) entry which is preliminary data.</text>
</comment>
<feature type="compositionally biased region" description="Basic residues" evidence="1">
    <location>
        <begin position="406"/>
        <end position="422"/>
    </location>
</feature>
<dbReference type="Proteomes" id="UP001296104">
    <property type="component" value="Unassembled WGS sequence"/>
</dbReference>
<dbReference type="AlphaFoldDB" id="A0AAI9EAQ0"/>